<sequence length="620" mass="68404">MSLLSELRRRNVIRMAGLYVVGAWLVVQVAETVLPAFDVPGWVLRAVIILLAIGFLPALVLSWVFELTPDGLKRESALDPARRHDHVTARKLDVAVILLLLAVGGLTLWSHQRGPAPASDSPPQTAEGSASDTGPDAATASPASPTAQAASIAVLPFVNMSPDPEQEYFSDGISEEILNALVKVRGLQVASRTSAFGFKGQEALGVPTIAERLGVRHVLEGSVRRAGNTLRITAQLIDAQTDRHLWSETFDRPLTAENVFAIQEEISTAIVAALKASLALGDVGQLALTQPTDNLSAYDLYLQARSLMLGRRALDRAEQLLAKSLELDPAFAKAWELRAAITSLLTEYGFSELDPEMLDKQVVEYAGRALDLEPQSSLALAAMARVRGQVGRSLRGRVDFASVLSDLEAAIEIDPHNINAMNWLALTWALLGERERALSMFDRCHAVDPRFAPCAENRFDSMWVLGRNEEAYAAMLESLSRGVNVEGYANLHLLAEFEQRAAFLLLMNHPLWLPGWNRGNEMYEAFRHPQRDHAALREDLIRFLGDREQTYYMPTLLVPLGDYAAPPPSWLLWGEVYADYRRSPQFHALAAQSGMLDYWRAHRFPPQCRAASPDGFECGE</sequence>
<dbReference type="Gene3D" id="1.25.40.10">
    <property type="entry name" value="Tetratricopeptide repeat domain"/>
    <property type="match status" value="1"/>
</dbReference>
<organism evidence="3 4">
    <name type="scientific">Pseudomarimonas salicorniae</name>
    <dbReference type="NCBI Taxonomy" id="2933270"/>
    <lineage>
        <taxon>Bacteria</taxon>
        <taxon>Pseudomonadati</taxon>
        <taxon>Pseudomonadota</taxon>
        <taxon>Gammaproteobacteria</taxon>
        <taxon>Lysobacterales</taxon>
        <taxon>Lysobacteraceae</taxon>
        <taxon>Pseudomarimonas</taxon>
    </lineage>
</organism>
<dbReference type="EMBL" id="JALNMH010000002">
    <property type="protein sequence ID" value="MCK7592731.1"/>
    <property type="molecule type" value="Genomic_DNA"/>
</dbReference>
<evidence type="ECO:0000256" key="1">
    <source>
        <dbReference type="SAM" id="MobiDB-lite"/>
    </source>
</evidence>
<feature type="compositionally biased region" description="Polar residues" evidence="1">
    <location>
        <begin position="121"/>
        <end position="132"/>
    </location>
</feature>
<dbReference type="SUPFAM" id="SSF48452">
    <property type="entry name" value="TPR-like"/>
    <property type="match status" value="1"/>
</dbReference>
<dbReference type="RefSeq" id="WP_248205069.1">
    <property type="nucleotide sequence ID" value="NZ_JALNMH010000002.1"/>
</dbReference>
<dbReference type="Proteomes" id="UP001431449">
    <property type="component" value="Unassembled WGS sequence"/>
</dbReference>
<feature type="transmembrane region" description="Helical" evidence="2">
    <location>
        <begin position="92"/>
        <end position="109"/>
    </location>
</feature>
<keyword evidence="4" id="KW-1185">Reference proteome</keyword>
<keyword evidence="2" id="KW-1133">Transmembrane helix</keyword>
<dbReference type="InterPro" id="IPR011990">
    <property type="entry name" value="TPR-like_helical_dom_sf"/>
</dbReference>
<keyword evidence="2" id="KW-0812">Transmembrane</keyword>
<feature type="region of interest" description="Disordered" evidence="1">
    <location>
        <begin position="112"/>
        <end position="145"/>
    </location>
</feature>
<evidence type="ECO:0000313" key="3">
    <source>
        <dbReference type="EMBL" id="MCK7592731.1"/>
    </source>
</evidence>
<name>A0ABT0GDV8_9GAMM</name>
<protein>
    <recommendedName>
        <fullName evidence="5">TolB amino-terminal domain-containing protein</fullName>
    </recommendedName>
</protein>
<dbReference type="Gene3D" id="3.40.50.10070">
    <property type="entry name" value="TolB, N-terminal domain"/>
    <property type="match status" value="1"/>
</dbReference>
<proteinExistence type="predicted"/>
<comment type="caution">
    <text evidence="3">The sequence shown here is derived from an EMBL/GenBank/DDBJ whole genome shotgun (WGS) entry which is preliminary data.</text>
</comment>
<evidence type="ECO:0000313" key="4">
    <source>
        <dbReference type="Proteomes" id="UP001431449"/>
    </source>
</evidence>
<feature type="transmembrane region" description="Helical" evidence="2">
    <location>
        <begin position="42"/>
        <end position="65"/>
    </location>
</feature>
<evidence type="ECO:0008006" key="5">
    <source>
        <dbReference type="Google" id="ProtNLM"/>
    </source>
</evidence>
<feature type="compositionally biased region" description="Low complexity" evidence="1">
    <location>
        <begin position="133"/>
        <end position="145"/>
    </location>
</feature>
<gene>
    <name evidence="3" type="ORF">M0G41_03505</name>
</gene>
<reference evidence="3" key="1">
    <citation type="submission" date="2022-04" db="EMBL/GenBank/DDBJ databases">
        <title>Lysobacter sp. CAU 1642 isolated from sea sand.</title>
        <authorList>
            <person name="Kim W."/>
        </authorList>
    </citation>
    <scope>NUCLEOTIDE SEQUENCE</scope>
    <source>
        <strain evidence="3">CAU 1642</strain>
    </source>
</reference>
<accession>A0ABT0GDV8</accession>
<feature type="transmembrane region" description="Helical" evidence="2">
    <location>
        <begin position="12"/>
        <end position="30"/>
    </location>
</feature>
<evidence type="ECO:0000256" key="2">
    <source>
        <dbReference type="SAM" id="Phobius"/>
    </source>
</evidence>
<keyword evidence="2" id="KW-0472">Membrane</keyword>